<gene>
    <name evidence="2" type="ORF">Tci_924361</name>
</gene>
<protein>
    <submittedName>
        <fullName evidence="2">Uncharacterized protein</fullName>
    </submittedName>
</protein>
<dbReference type="AlphaFoldDB" id="A0A699WX90"/>
<feature type="region of interest" description="Disordered" evidence="1">
    <location>
        <begin position="73"/>
        <end position="93"/>
    </location>
</feature>
<organism evidence="2">
    <name type="scientific">Tanacetum cinerariifolium</name>
    <name type="common">Dalmatian daisy</name>
    <name type="synonym">Chrysanthemum cinerariifolium</name>
    <dbReference type="NCBI Taxonomy" id="118510"/>
    <lineage>
        <taxon>Eukaryota</taxon>
        <taxon>Viridiplantae</taxon>
        <taxon>Streptophyta</taxon>
        <taxon>Embryophyta</taxon>
        <taxon>Tracheophyta</taxon>
        <taxon>Spermatophyta</taxon>
        <taxon>Magnoliopsida</taxon>
        <taxon>eudicotyledons</taxon>
        <taxon>Gunneridae</taxon>
        <taxon>Pentapetalae</taxon>
        <taxon>asterids</taxon>
        <taxon>campanulids</taxon>
        <taxon>Asterales</taxon>
        <taxon>Asteraceae</taxon>
        <taxon>Asteroideae</taxon>
        <taxon>Anthemideae</taxon>
        <taxon>Anthemidinae</taxon>
        <taxon>Tanacetum</taxon>
    </lineage>
</organism>
<reference evidence="2" key="1">
    <citation type="journal article" date="2019" name="Sci. Rep.">
        <title>Draft genome of Tanacetum cinerariifolium, the natural source of mosquito coil.</title>
        <authorList>
            <person name="Yamashiro T."/>
            <person name="Shiraishi A."/>
            <person name="Satake H."/>
            <person name="Nakayama K."/>
        </authorList>
    </citation>
    <scope>NUCLEOTIDE SEQUENCE</scope>
</reference>
<proteinExistence type="predicted"/>
<feature type="non-terminal residue" evidence="2">
    <location>
        <position position="1"/>
    </location>
</feature>
<accession>A0A699WX90</accession>
<evidence type="ECO:0000256" key="1">
    <source>
        <dbReference type="SAM" id="MobiDB-lite"/>
    </source>
</evidence>
<name>A0A699WX90_TANCI</name>
<dbReference type="EMBL" id="BKCJ011781688">
    <property type="protein sequence ID" value="GFD52392.1"/>
    <property type="molecule type" value="Genomic_DNA"/>
</dbReference>
<evidence type="ECO:0000313" key="2">
    <source>
        <dbReference type="EMBL" id="GFD52392.1"/>
    </source>
</evidence>
<sequence>EAQAVNQHLSLVERGEVHRLGIAEFDDAEQPVVGRVGHRHRVGELFRRIDAVAVADGHVLSVPRRLLGHGEARCGAHQQGGRAQDGPDHVSAP</sequence>
<comment type="caution">
    <text evidence="2">The sequence shown here is derived from an EMBL/GenBank/DDBJ whole genome shotgun (WGS) entry which is preliminary data.</text>
</comment>